<evidence type="ECO:0000313" key="2">
    <source>
        <dbReference type="Proteomes" id="UP000634043"/>
    </source>
</evidence>
<reference evidence="2" key="1">
    <citation type="journal article" date="2019" name="Int. J. Syst. Evol. Microbiol.">
        <title>The Global Catalogue of Microorganisms (GCM) 10K type strain sequencing project: providing services to taxonomists for standard genome sequencing and annotation.</title>
        <authorList>
            <consortium name="The Broad Institute Genomics Platform"/>
            <consortium name="The Broad Institute Genome Sequencing Center for Infectious Disease"/>
            <person name="Wu L."/>
            <person name="Ma J."/>
        </authorList>
    </citation>
    <scope>NUCLEOTIDE SEQUENCE [LARGE SCALE GENOMIC DNA]</scope>
    <source>
        <strain evidence="2">CGMCC 1.12749</strain>
    </source>
</reference>
<dbReference type="RefSeq" id="WP_229733761.1">
    <property type="nucleotide sequence ID" value="NZ_BMFP01000001.1"/>
</dbReference>
<name>A0ABQ1VXE1_9BACT</name>
<dbReference type="EMBL" id="BMFP01000001">
    <property type="protein sequence ID" value="GGG04057.1"/>
    <property type="molecule type" value="Genomic_DNA"/>
</dbReference>
<keyword evidence="2" id="KW-1185">Reference proteome</keyword>
<organism evidence="1 2">
    <name type="scientific">Pontibacter amylolyticus</name>
    <dbReference type="NCBI Taxonomy" id="1424080"/>
    <lineage>
        <taxon>Bacteria</taxon>
        <taxon>Pseudomonadati</taxon>
        <taxon>Bacteroidota</taxon>
        <taxon>Cytophagia</taxon>
        <taxon>Cytophagales</taxon>
        <taxon>Hymenobacteraceae</taxon>
        <taxon>Pontibacter</taxon>
    </lineage>
</organism>
<evidence type="ECO:0000313" key="1">
    <source>
        <dbReference type="EMBL" id="GGG04057.1"/>
    </source>
</evidence>
<comment type="caution">
    <text evidence="1">The sequence shown here is derived from an EMBL/GenBank/DDBJ whole genome shotgun (WGS) entry which is preliminary data.</text>
</comment>
<accession>A0ABQ1VXE1</accession>
<dbReference type="Proteomes" id="UP000634043">
    <property type="component" value="Unassembled WGS sequence"/>
</dbReference>
<protein>
    <submittedName>
        <fullName evidence="1">Uncharacterized protein</fullName>
    </submittedName>
</protein>
<gene>
    <name evidence="1" type="ORF">GCM10011323_06040</name>
</gene>
<sequence>MIFWTFLIAAILGYIVGHYVMPNRKLRQALQDVRKQCAAALEEGNKGVYKTIVTDNGKSSELVVEVRELAITKTGQVKVEYVSAQYRNPDFRTKKGEALLNEVRDLLGEYLPLNDIEWYETTDRHENIKKYLNSLDLINRNL</sequence>
<proteinExistence type="predicted"/>